<gene>
    <name evidence="2" type="ORF">L228DRAFT_244586</name>
</gene>
<dbReference type="EMBL" id="KV407455">
    <property type="protein sequence ID" value="KZF25699.1"/>
    <property type="molecule type" value="Genomic_DNA"/>
</dbReference>
<organism evidence="2 3">
    <name type="scientific">Xylona heveae (strain CBS 132557 / TC161)</name>
    <dbReference type="NCBI Taxonomy" id="1328760"/>
    <lineage>
        <taxon>Eukaryota</taxon>
        <taxon>Fungi</taxon>
        <taxon>Dikarya</taxon>
        <taxon>Ascomycota</taxon>
        <taxon>Pezizomycotina</taxon>
        <taxon>Xylonomycetes</taxon>
        <taxon>Xylonales</taxon>
        <taxon>Xylonaceae</taxon>
        <taxon>Xylona</taxon>
    </lineage>
</organism>
<evidence type="ECO:0000313" key="2">
    <source>
        <dbReference type="EMBL" id="KZF25699.1"/>
    </source>
</evidence>
<dbReference type="Proteomes" id="UP000076632">
    <property type="component" value="Unassembled WGS sequence"/>
</dbReference>
<name>A0A165J416_XYLHT</name>
<dbReference type="GeneID" id="28897102"/>
<sequence>MAALSCRSSRALKYLPNGNRQVRMFHDTSSAANPSPLLASERTSQYAPQRLVDLKSECRRRALKVSGSKAELAQRLMSHDIAHSRGFSSVVQQVSKRSTLSAATPQLKREFNVSTAMGAVRDDSTIDFAYMPDLSESQEQRREWVRVPLLPDNYAPQRSGANKEATEAIDTVIRPEISTVSPDNSHVSTSSAVTDVLDNSAAGINTQGLADSLSNVASKLAGTSAEELKQPGTLKTLWSGFLDDLLGPKGSSKH</sequence>
<dbReference type="InParanoid" id="A0A165J416"/>
<dbReference type="SUPFAM" id="SSF68906">
    <property type="entry name" value="SAP domain"/>
    <property type="match status" value="1"/>
</dbReference>
<reference evidence="2 3" key="1">
    <citation type="journal article" date="2016" name="Fungal Biol.">
        <title>The genome of Xylona heveae provides a window into fungal endophytism.</title>
        <authorList>
            <person name="Gazis R."/>
            <person name="Kuo A."/>
            <person name="Riley R."/>
            <person name="LaButti K."/>
            <person name="Lipzen A."/>
            <person name="Lin J."/>
            <person name="Amirebrahimi M."/>
            <person name="Hesse C.N."/>
            <person name="Spatafora J.W."/>
            <person name="Henrissat B."/>
            <person name="Hainaut M."/>
            <person name="Grigoriev I.V."/>
            <person name="Hibbett D.S."/>
        </authorList>
    </citation>
    <scope>NUCLEOTIDE SEQUENCE [LARGE SCALE GENOMIC DNA]</scope>
    <source>
        <strain evidence="2 3">TC161</strain>
    </source>
</reference>
<evidence type="ECO:0000259" key="1">
    <source>
        <dbReference type="PROSITE" id="PS50800"/>
    </source>
</evidence>
<dbReference type="RefSeq" id="XP_018191254.1">
    <property type="nucleotide sequence ID" value="XM_018331965.1"/>
</dbReference>
<dbReference type="InterPro" id="IPR003034">
    <property type="entry name" value="SAP_dom"/>
</dbReference>
<dbReference type="SMART" id="SM00513">
    <property type="entry name" value="SAP"/>
    <property type="match status" value="1"/>
</dbReference>
<dbReference type="InterPro" id="IPR036361">
    <property type="entry name" value="SAP_dom_sf"/>
</dbReference>
<evidence type="ECO:0000313" key="3">
    <source>
        <dbReference type="Proteomes" id="UP000076632"/>
    </source>
</evidence>
<dbReference type="OrthoDB" id="3993201at2759"/>
<feature type="domain" description="SAP" evidence="1">
    <location>
        <begin position="46"/>
        <end position="80"/>
    </location>
</feature>
<dbReference type="AlphaFoldDB" id="A0A165J416"/>
<keyword evidence="3" id="KW-1185">Reference proteome</keyword>
<dbReference type="Gene3D" id="1.10.720.30">
    <property type="entry name" value="SAP domain"/>
    <property type="match status" value="1"/>
</dbReference>
<dbReference type="PROSITE" id="PS50800">
    <property type="entry name" value="SAP"/>
    <property type="match status" value="1"/>
</dbReference>
<accession>A0A165J416</accession>
<dbReference type="Pfam" id="PF02037">
    <property type="entry name" value="SAP"/>
    <property type="match status" value="1"/>
</dbReference>
<proteinExistence type="predicted"/>
<dbReference type="OMA" id="VYMPSMA"/>
<protein>
    <recommendedName>
        <fullName evidence="1">SAP domain-containing protein</fullName>
    </recommendedName>
</protein>